<keyword evidence="9 12" id="KW-0201">Cytochrome c-type biogenesis</keyword>
<feature type="transmembrane region" description="Helical" evidence="13">
    <location>
        <begin position="131"/>
        <end position="158"/>
    </location>
</feature>
<reference evidence="15" key="1">
    <citation type="submission" date="2017-04" db="EMBL/GenBank/DDBJ databases">
        <authorList>
            <person name="Varghese N."/>
            <person name="Submissions S."/>
        </authorList>
    </citation>
    <scope>NUCLEOTIDE SEQUENCE [LARGE SCALE GENOMIC DNA]</scope>
</reference>
<evidence type="ECO:0000256" key="8">
    <source>
        <dbReference type="ARBA" id="ARBA00022692"/>
    </source>
</evidence>
<dbReference type="AlphaFoldDB" id="A0A1Y6EJ00"/>
<keyword evidence="5 12" id="KW-0813">Transport</keyword>
<dbReference type="PRINTS" id="PR01414">
    <property type="entry name" value="CCMBBIOGNSIS"/>
</dbReference>
<dbReference type="GO" id="GO:0005886">
    <property type="term" value="C:plasma membrane"/>
    <property type="evidence" value="ECO:0007669"/>
    <property type="project" value="UniProtKB-SubCell"/>
</dbReference>
<dbReference type="RefSeq" id="WP_086433888.1">
    <property type="nucleotide sequence ID" value="NZ_FXWH01000001.1"/>
</dbReference>
<gene>
    <name evidence="14" type="ORF">SAMN06297229_0728</name>
</gene>
<accession>A0A1Y6EJ00</accession>
<protein>
    <recommendedName>
        <fullName evidence="4 12">Heme exporter protein B</fullName>
    </recommendedName>
</protein>
<evidence type="ECO:0000256" key="7">
    <source>
        <dbReference type="ARBA" id="ARBA00022519"/>
    </source>
</evidence>
<dbReference type="GO" id="GO:0017004">
    <property type="term" value="P:cytochrome complex assembly"/>
    <property type="evidence" value="ECO:0007669"/>
    <property type="project" value="UniProtKB-KW"/>
</dbReference>
<evidence type="ECO:0000256" key="1">
    <source>
        <dbReference type="ARBA" id="ARBA00002442"/>
    </source>
</evidence>
<evidence type="ECO:0000256" key="5">
    <source>
        <dbReference type="ARBA" id="ARBA00022448"/>
    </source>
</evidence>
<dbReference type="PANTHER" id="PTHR30070:SF1">
    <property type="entry name" value="CYTOCHROME C BIOGENESIS B-RELATED"/>
    <property type="match status" value="1"/>
</dbReference>
<keyword evidence="6 12" id="KW-1003">Cell membrane</keyword>
<comment type="function">
    <text evidence="1 12">Required for the export of heme to the periplasm for the biogenesis of c-type cytochromes.</text>
</comment>
<evidence type="ECO:0000256" key="13">
    <source>
        <dbReference type="SAM" id="Phobius"/>
    </source>
</evidence>
<proteinExistence type="inferred from homology"/>
<feature type="transmembrane region" description="Helical" evidence="13">
    <location>
        <begin position="104"/>
        <end position="125"/>
    </location>
</feature>
<comment type="subcellular location">
    <subcellularLocation>
        <location evidence="2">Cell inner membrane</location>
        <topology evidence="2">Multi-pass membrane protein</topology>
    </subcellularLocation>
</comment>
<evidence type="ECO:0000256" key="9">
    <source>
        <dbReference type="ARBA" id="ARBA00022748"/>
    </source>
</evidence>
<dbReference type="GO" id="GO:0015232">
    <property type="term" value="F:heme transmembrane transporter activity"/>
    <property type="evidence" value="ECO:0007669"/>
    <property type="project" value="InterPro"/>
</dbReference>
<evidence type="ECO:0000256" key="11">
    <source>
        <dbReference type="ARBA" id="ARBA00023136"/>
    </source>
</evidence>
<evidence type="ECO:0000256" key="2">
    <source>
        <dbReference type="ARBA" id="ARBA00004429"/>
    </source>
</evidence>
<evidence type="ECO:0000313" key="15">
    <source>
        <dbReference type="Proteomes" id="UP000194450"/>
    </source>
</evidence>
<organism evidence="14 15">
    <name type="scientific">Pseudidiomarina planktonica</name>
    <dbReference type="NCBI Taxonomy" id="1323738"/>
    <lineage>
        <taxon>Bacteria</taxon>
        <taxon>Pseudomonadati</taxon>
        <taxon>Pseudomonadota</taxon>
        <taxon>Gammaproteobacteria</taxon>
        <taxon>Alteromonadales</taxon>
        <taxon>Idiomarinaceae</taxon>
        <taxon>Pseudidiomarina</taxon>
    </lineage>
</organism>
<keyword evidence="11 12" id="KW-0472">Membrane</keyword>
<sequence>MTRGYRSQLAALLKRDLKVALRRRSDVINPLLFLFMVISLFPVAIGPGPDILARIAPGVIWVAALLASLLGLERLFRDDYQDGTLEQLVLLPCPLPLAVLAKILVHWLLTGLPLVLIAPLLALLLNLPLSALPVLLITLLLGTPVLSAVGAVGAALTVSLQRGGAVLSLLVLPLFIPLLIFATAAVESAVFGAPVFGQLLLLASFSILTLTLTPFAVAAAVKVSVN</sequence>
<evidence type="ECO:0000256" key="3">
    <source>
        <dbReference type="ARBA" id="ARBA00010544"/>
    </source>
</evidence>
<name>A0A1Y6EJ00_9GAMM</name>
<evidence type="ECO:0000256" key="10">
    <source>
        <dbReference type="ARBA" id="ARBA00022989"/>
    </source>
</evidence>
<comment type="similarity">
    <text evidence="3 12">Belongs to the CcmB/CycW/HelB family.</text>
</comment>
<dbReference type="PIRSF" id="PIRSF002764">
    <property type="entry name" value="CcmB"/>
    <property type="match status" value="1"/>
</dbReference>
<feature type="transmembrane region" description="Helical" evidence="13">
    <location>
        <begin position="165"/>
        <end position="186"/>
    </location>
</feature>
<keyword evidence="15" id="KW-1185">Reference proteome</keyword>
<evidence type="ECO:0000256" key="4">
    <source>
        <dbReference type="ARBA" id="ARBA00016452"/>
    </source>
</evidence>
<dbReference type="OrthoDB" id="9799895at2"/>
<dbReference type="PANTHER" id="PTHR30070">
    <property type="entry name" value="HEME EXPORTER PROTEIN B"/>
    <property type="match status" value="1"/>
</dbReference>
<feature type="transmembrane region" description="Helical" evidence="13">
    <location>
        <begin position="51"/>
        <end position="72"/>
    </location>
</feature>
<evidence type="ECO:0000313" key="14">
    <source>
        <dbReference type="EMBL" id="SMQ62577.1"/>
    </source>
</evidence>
<dbReference type="InterPro" id="IPR026031">
    <property type="entry name" value="Cyt_c_CcmB_bac"/>
</dbReference>
<keyword evidence="8 13" id="KW-0812">Transmembrane</keyword>
<dbReference type="InterPro" id="IPR003544">
    <property type="entry name" value="Cyt_c_biogenesis_CcmB"/>
</dbReference>
<keyword evidence="7 12" id="KW-0997">Cell inner membrane</keyword>
<evidence type="ECO:0000256" key="6">
    <source>
        <dbReference type="ARBA" id="ARBA00022475"/>
    </source>
</evidence>
<dbReference type="Proteomes" id="UP000194450">
    <property type="component" value="Unassembled WGS sequence"/>
</dbReference>
<feature type="transmembrane region" description="Helical" evidence="13">
    <location>
        <begin position="27"/>
        <end position="45"/>
    </location>
</feature>
<dbReference type="NCBIfam" id="TIGR01190">
    <property type="entry name" value="ccmB"/>
    <property type="match status" value="1"/>
</dbReference>
<dbReference type="Pfam" id="PF03379">
    <property type="entry name" value="CcmB"/>
    <property type="match status" value="1"/>
</dbReference>
<evidence type="ECO:0000256" key="12">
    <source>
        <dbReference type="PIRNR" id="PIRNR002764"/>
    </source>
</evidence>
<keyword evidence="10 13" id="KW-1133">Transmembrane helix</keyword>
<feature type="transmembrane region" description="Helical" evidence="13">
    <location>
        <begin position="198"/>
        <end position="221"/>
    </location>
</feature>
<dbReference type="EMBL" id="FXWH01000001">
    <property type="protein sequence ID" value="SMQ62577.1"/>
    <property type="molecule type" value="Genomic_DNA"/>
</dbReference>
<dbReference type="GO" id="GO:1903607">
    <property type="term" value="P:cytochrome c biosynthetic process"/>
    <property type="evidence" value="ECO:0007669"/>
    <property type="project" value="TreeGrafter"/>
</dbReference>